<keyword evidence="2" id="KW-0723">Serine/threonine-protein kinase</keyword>
<evidence type="ECO:0000256" key="7">
    <source>
        <dbReference type="ARBA" id="ARBA00047899"/>
    </source>
</evidence>
<feature type="compositionally biased region" description="Polar residues" evidence="10">
    <location>
        <begin position="19"/>
        <end position="32"/>
    </location>
</feature>
<dbReference type="PROSITE" id="PS50011">
    <property type="entry name" value="PROTEIN_KINASE_DOM"/>
    <property type="match status" value="1"/>
</dbReference>
<comment type="caution">
    <text evidence="12">The sequence shown here is derived from an EMBL/GenBank/DDBJ whole genome shotgun (WGS) entry which is preliminary data.</text>
</comment>
<evidence type="ECO:0000256" key="10">
    <source>
        <dbReference type="SAM" id="MobiDB-lite"/>
    </source>
</evidence>
<dbReference type="PANTHER" id="PTHR44329">
    <property type="entry name" value="SERINE/THREONINE-PROTEIN KINASE TNNI3K-RELATED"/>
    <property type="match status" value="1"/>
</dbReference>
<keyword evidence="5" id="KW-0418">Kinase</keyword>
<dbReference type="EC" id="2.7.11.1" evidence="1"/>
<dbReference type="Proteomes" id="UP001286313">
    <property type="component" value="Unassembled WGS sequence"/>
</dbReference>
<evidence type="ECO:0000313" key="12">
    <source>
        <dbReference type="EMBL" id="KAK3869991.1"/>
    </source>
</evidence>
<dbReference type="Pfam" id="PF07714">
    <property type="entry name" value="PK_Tyr_Ser-Thr"/>
    <property type="match status" value="1"/>
</dbReference>
<feature type="region of interest" description="Disordered" evidence="10">
    <location>
        <begin position="186"/>
        <end position="229"/>
    </location>
</feature>
<dbReference type="InterPro" id="IPR001245">
    <property type="entry name" value="Ser-Thr/Tyr_kinase_cat_dom"/>
</dbReference>
<dbReference type="SUPFAM" id="SSF56112">
    <property type="entry name" value="Protein kinase-like (PK-like)"/>
    <property type="match status" value="1"/>
</dbReference>
<name>A0AAE1KAE3_PETCI</name>
<dbReference type="GO" id="GO:0005524">
    <property type="term" value="F:ATP binding"/>
    <property type="evidence" value="ECO:0007669"/>
    <property type="project" value="UniProtKB-UniRule"/>
</dbReference>
<evidence type="ECO:0000256" key="3">
    <source>
        <dbReference type="ARBA" id="ARBA00022679"/>
    </source>
</evidence>
<evidence type="ECO:0000256" key="9">
    <source>
        <dbReference type="PROSITE-ProRule" id="PRU10141"/>
    </source>
</evidence>
<dbReference type="AlphaFoldDB" id="A0AAE1KAE3"/>
<feature type="compositionally biased region" description="Low complexity" evidence="10">
    <location>
        <begin position="186"/>
        <end position="198"/>
    </location>
</feature>
<evidence type="ECO:0000313" key="13">
    <source>
        <dbReference type="Proteomes" id="UP001286313"/>
    </source>
</evidence>
<evidence type="ECO:0000256" key="1">
    <source>
        <dbReference type="ARBA" id="ARBA00012513"/>
    </source>
</evidence>
<organism evidence="12 13">
    <name type="scientific">Petrolisthes cinctipes</name>
    <name type="common">Flat porcelain crab</name>
    <dbReference type="NCBI Taxonomy" id="88211"/>
    <lineage>
        <taxon>Eukaryota</taxon>
        <taxon>Metazoa</taxon>
        <taxon>Ecdysozoa</taxon>
        <taxon>Arthropoda</taxon>
        <taxon>Crustacea</taxon>
        <taxon>Multicrustacea</taxon>
        <taxon>Malacostraca</taxon>
        <taxon>Eumalacostraca</taxon>
        <taxon>Eucarida</taxon>
        <taxon>Decapoda</taxon>
        <taxon>Pleocyemata</taxon>
        <taxon>Anomura</taxon>
        <taxon>Galatheoidea</taxon>
        <taxon>Porcellanidae</taxon>
        <taxon>Petrolisthes</taxon>
    </lineage>
</organism>
<feature type="binding site" evidence="9">
    <location>
        <position position="421"/>
    </location>
    <ligand>
        <name>ATP</name>
        <dbReference type="ChEBI" id="CHEBI:30616"/>
    </ligand>
</feature>
<dbReference type="GO" id="GO:0006950">
    <property type="term" value="P:response to stress"/>
    <property type="evidence" value="ECO:0007669"/>
    <property type="project" value="UniProtKB-ARBA"/>
</dbReference>
<keyword evidence="3" id="KW-0808">Transferase</keyword>
<evidence type="ECO:0000259" key="11">
    <source>
        <dbReference type="PROSITE" id="PS50011"/>
    </source>
</evidence>
<feature type="region of interest" description="Disordered" evidence="10">
    <location>
        <begin position="15"/>
        <end position="48"/>
    </location>
</feature>
<keyword evidence="6 9" id="KW-0067">ATP-binding</keyword>
<dbReference type="InterPro" id="IPR051681">
    <property type="entry name" value="Ser/Thr_Kinases-Pseudokinases"/>
</dbReference>
<sequence length="722" mass="80259">MSTLVRRLSTCVQHHSRRTSIGTPELSTSPGATSKFPLPDDDDDDDFLPTSLLYPQASPQKFDPLPFINSSSPRQLESSPVQLSSSLVVGKSYLPVYSSPFKYVNETSAHLTPGTWVPPNEVRRSSETSTTHLKWTTPSQEKRSSLDVTWLAEFNVSHESPSTSTQTSVRTNLLSVPYNHRLHLSSHSLSGSPLISHSNNKRTRATQQQQQQPPPPPPPLSPFSPFLSPTELTPTVSPEVFVEDLGDLQISPPPPLRPPPVSPFVQIGGRSSKVSLKAKKKKFTFDLKKDKHACPNHEKVYIKVTAPVPEFTLDTTDDDVSRESLGSWSELKLESRRASWNASVPTRKSTIFLNGSDSADRYYVPRSDFVTTSPQIPIECEPKLASLCDTLSPPSWGTILGRGGFGVVKVGCHDGRKVAVKVLKGRRAVATCINEARVLVLPTSPHVVHTHAVVQYCPTQQTAQISWSVENGGQDEIVTLDVLRSLFNLSLDDTKYPDGPEDEGDRGVPWGLVISELCITLTLLTLINDTSHSINTATKIRFSHELANGLTFLHNEGLVHLDVKPANVLLTRQFHLKLADFGCCTEVINTEPRPCINYYSQHHHYTNVDTTTPTTPRNTNTTPTSTPLHQPLLATPLYYTNVNFNTTTTTTRNTTTPTPRNTTTTPTSTSTLQHLLLTTPLHQRPPPHYNNHYSQHHYNYSSQQHHNSYSLQHHYNSYSHHL</sequence>
<evidence type="ECO:0000256" key="8">
    <source>
        <dbReference type="ARBA" id="ARBA00048679"/>
    </source>
</evidence>
<dbReference type="InterPro" id="IPR000719">
    <property type="entry name" value="Prot_kinase_dom"/>
</dbReference>
<feature type="compositionally biased region" description="Pro residues" evidence="10">
    <location>
        <begin position="212"/>
        <end position="222"/>
    </location>
</feature>
<keyword evidence="4 9" id="KW-0547">Nucleotide-binding</keyword>
<feature type="compositionally biased region" description="Polar residues" evidence="10">
    <location>
        <begin position="127"/>
        <end position="139"/>
    </location>
</feature>
<keyword evidence="13" id="KW-1185">Reference proteome</keyword>
<feature type="region of interest" description="Disordered" evidence="10">
    <location>
        <begin position="647"/>
        <end position="669"/>
    </location>
</feature>
<evidence type="ECO:0000256" key="4">
    <source>
        <dbReference type="ARBA" id="ARBA00022741"/>
    </source>
</evidence>
<evidence type="ECO:0000256" key="2">
    <source>
        <dbReference type="ARBA" id="ARBA00022527"/>
    </source>
</evidence>
<reference evidence="12" key="1">
    <citation type="submission" date="2023-10" db="EMBL/GenBank/DDBJ databases">
        <title>Genome assemblies of two species of porcelain crab, Petrolisthes cinctipes and Petrolisthes manimaculis (Anomura: Porcellanidae).</title>
        <authorList>
            <person name="Angst P."/>
        </authorList>
    </citation>
    <scope>NUCLEOTIDE SEQUENCE</scope>
    <source>
        <strain evidence="12">PB745_01</strain>
        <tissue evidence="12">Gill</tissue>
    </source>
</reference>
<accession>A0AAE1KAE3</accession>
<dbReference type="Gene3D" id="3.30.200.20">
    <property type="entry name" value="Phosphorylase Kinase, domain 1"/>
    <property type="match status" value="1"/>
</dbReference>
<comment type="catalytic activity">
    <reaction evidence="8">
        <text>L-seryl-[protein] + ATP = O-phospho-L-seryl-[protein] + ADP + H(+)</text>
        <dbReference type="Rhea" id="RHEA:17989"/>
        <dbReference type="Rhea" id="RHEA-COMP:9863"/>
        <dbReference type="Rhea" id="RHEA-COMP:11604"/>
        <dbReference type="ChEBI" id="CHEBI:15378"/>
        <dbReference type="ChEBI" id="CHEBI:29999"/>
        <dbReference type="ChEBI" id="CHEBI:30616"/>
        <dbReference type="ChEBI" id="CHEBI:83421"/>
        <dbReference type="ChEBI" id="CHEBI:456216"/>
        <dbReference type="EC" id="2.7.11.1"/>
    </reaction>
</comment>
<dbReference type="EMBL" id="JAWQEG010002738">
    <property type="protein sequence ID" value="KAK3869991.1"/>
    <property type="molecule type" value="Genomic_DNA"/>
</dbReference>
<dbReference type="PANTHER" id="PTHR44329:SF285">
    <property type="entry name" value="V-MOS MOLONEY MURINE SARCOMA VIRAL ONCO HOMOLOG"/>
    <property type="match status" value="1"/>
</dbReference>
<dbReference type="InterPro" id="IPR017441">
    <property type="entry name" value="Protein_kinase_ATP_BS"/>
</dbReference>
<dbReference type="InterPro" id="IPR008271">
    <property type="entry name" value="Ser/Thr_kinase_AS"/>
</dbReference>
<dbReference type="InterPro" id="IPR011009">
    <property type="entry name" value="Kinase-like_dom_sf"/>
</dbReference>
<evidence type="ECO:0000256" key="5">
    <source>
        <dbReference type="ARBA" id="ARBA00022777"/>
    </source>
</evidence>
<dbReference type="Gene3D" id="1.10.510.10">
    <property type="entry name" value="Transferase(Phosphotransferase) domain 1"/>
    <property type="match status" value="1"/>
</dbReference>
<dbReference type="PROSITE" id="PS00108">
    <property type="entry name" value="PROTEIN_KINASE_ST"/>
    <property type="match status" value="1"/>
</dbReference>
<protein>
    <recommendedName>
        <fullName evidence="1">non-specific serine/threonine protein kinase</fullName>
        <ecNumber evidence="1">2.7.11.1</ecNumber>
    </recommendedName>
</protein>
<evidence type="ECO:0000256" key="6">
    <source>
        <dbReference type="ARBA" id="ARBA00022840"/>
    </source>
</evidence>
<gene>
    <name evidence="12" type="ORF">Pcinc_024734</name>
</gene>
<feature type="domain" description="Protein kinase" evidence="11">
    <location>
        <begin position="394"/>
        <end position="722"/>
    </location>
</feature>
<dbReference type="GO" id="GO:0004674">
    <property type="term" value="F:protein serine/threonine kinase activity"/>
    <property type="evidence" value="ECO:0007669"/>
    <property type="project" value="UniProtKB-KW"/>
</dbReference>
<dbReference type="PROSITE" id="PS00107">
    <property type="entry name" value="PROTEIN_KINASE_ATP"/>
    <property type="match status" value="1"/>
</dbReference>
<comment type="catalytic activity">
    <reaction evidence="7">
        <text>L-threonyl-[protein] + ATP = O-phospho-L-threonyl-[protein] + ADP + H(+)</text>
        <dbReference type="Rhea" id="RHEA:46608"/>
        <dbReference type="Rhea" id="RHEA-COMP:11060"/>
        <dbReference type="Rhea" id="RHEA-COMP:11605"/>
        <dbReference type="ChEBI" id="CHEBI:15378"/>
        <dbReference type="ChEBI" id="CHEBI:30013"/>
        <dbReference type="ChEBI" id="CHEBI:30616"/>
        <dbReference type="ChEBI" id="CHEBI:61977"/>
        <dbReference type="ChEBI" id="CHEBI:456216"/>
        <dbReference type="EC" id="2.7.11.1"/>
    </reaction>
</comment>
<proteinExistence type="predicted"/>
<feature type="region of interest" description="Disordered" evidence="10">
    <location>
        <begin position="119"/>
        <end position="140"/>
    </location>
</feature>
<feature type="compositionally biased region" description="Low complexity" evidence="10">
    <location>
        <begin position="609"/>
        <end position="627"/>
    </location>
</feature>
<dbReference type="SMART" id="SM00220">
    <property type="entry name" value="S_TKc"/>
    <property type="match status" value="1"/>
</dbReference>
<feature type="region of interest" description="Disordered" evidence="10">
    <location>
        <begin position="609"/>
        <end position="630"/>
    </location>
</feature>